<sequence>MAERADEPMIEPIKASMLLDHENRYRQANSGHNLPTARQKGVMLKGLDKRFAPLWSGGRIVGVGSAYGGDEMRTGKRSIPLHVIAAALLTVSPSGRLPNIYIIAPHTNQTMIPLLHAHLANTISSSPAAMELLKSVRLLQYFDLAGLAESVAEVSETLFLESQKDEEQHQPGAGLSNNVASHILIQGIASTISVTSRQSGIVQANALLAGLIRNITQLSRASGEVLVLVEVPVEMEDTTERQQDINRPRTGRSIELESAFTGSAGSSLRLACGHGTLSRTLEAGLDCLVVLHDGLGRGADNKRGSASQGQVIEMVKDGSGDLTGLWDIWKEG</sequence>
<comment type="caution">
    <text evidence="1">The sequence shown here is derived from an EMBL/GenBank/DDBJ whole genome shotgun (WGS) entry which is preliminary data.</text>
</comment>
<dbReference type="Proteomes" id="UP001172673">
    <property type="component" value="Unassembled WGS sequence"/>
</dbReference>
<evidence type="ECO:0000313" key="2">
    <source>
        <dbReference type="Proteomes" id="UP001172673"/>
    </source>
</evidence>
<proteinExistence type="predicted"/>
<protein>
    <submittedName>
        <fullName evidence="1">Uncharacterized protein</fullName>
    </submittedName>
</protein>
<name>A0AA38X7N6_9EURO</name>
<dbReference type="EMBL" id="JAPDRK010000010">
    <property type="protein sequence ID" value="KAJ9608372.1"/>
    <property type="molecule type" value="Genomic_DNA"/>
</dbReference>
<dbReference type="AlphaFoldDB" id="A0AA38X7N6"/>
<accession>A0AA38X7N6</accession>
<reference evidence="1" key="1">
    <citation type="submission" date="2022-10" db="EMBL/GenBank/DDBJ databases">
        <title>Culturing micro-colonial fungi from biological soil crusts in the Mojave desert and describing Neophaeococcomyces mojavensis, and introducing the new genera and species Taxawa tesnikishii.</title>
        <authorList>
            <person name="Kurbessoian T."/>
            <person name="Stajich J.E."/>
        </authorList>
    </citation>
    <scope>NUCLEOTIDE SEQUENCE</scope>
    <source>
        <strain evidence="1">TK_41</strain>
    </source>
</reference>
<organism evidence="1 2">
    <name type="scientific">Cladophialophora chaetospira</name>
    <dbReference type="NCBI Taxonomy" id="386627"/>
    <lineage>
        <taxon>Eukaryota</taxon>
        <taxon>Fungi</taxon>
        <taxon>Dikarya</taxon>
        <taxon>Ascomycota</taxon>
        <taxon>Pezizomycotina</taxon>
        <taxon>Eurotiomycetes</taxon>
        <taxon>Chaetothyriomycetidae</taxon>
        <taxon>Chaetothyriales</taxon>
        <taxon>Herpotrichiellaceae</taxon>
        <taxon>Cladophialophora</taxon>
    </lineage>
</organism>
<evidence type="ECO:0000313" key="1">
    <source>
        <dbReference type="EMBL" id="KAJ9608372.1"/>
    </source>
</evidence>
<gene>
    <name evidence="1" type="ORF">H2200_007360</name>
</gene>
<keyword evidence="2" id="KW-1185">Reference proteome</keyword>